<sequence length="346" mass="39170">MGSTLVHPLVAQRPLPSAGQPNTLAEVTGQPIKEQKKGHGSFEFVHSLCNCSIEQRGKCDRTDRDRRHVFHCKEQRLIRDSCSWARDPPYRPFLGARELITILLKGLTSTADFPEENECSKIVCCKWCIDIMEMYISRSNANPSCIMNLNPYSVYVSMCIIKINVNRSNVYPFTIIQVHTLGHVSWRCISSMPTLLAGGIWIIQDPPDVPRNCGGGGGSGRHAGKTAKERSIIHSSGEERKEKHFENFLIQQQKSRKASPGPFREREETKRKNEFRAQTIKRERVEGPSRGQFRTRVARLLVRRTLFIGLPLFRTCANICHLRPLVPVGRWFSGGAIAKRKSGTFT</sequence>
<reference evidence="2 3" key="1">
    <citation type="submission" date="2021-06" db="EMBL/GenBank/DDBJ databases">
        <title>Caerostris darwini draft genome.</title>
        <authorList>
            <person name="Kono N."/>
            <person name="Arakawa K."/>
        </authorList>
    </citation>
    <scope>NUCLEOTIDE SEQUENCE [LARGE SCALE GENOMIC DNA]</scope>
</reference>
<protein>
    <submittedName>
        <fullName evidence="2">Uncharacterized protein</fullName>
    </submittedName>
</protein>
<feature type="compositionally biased region" description="Basic and acidic residues" evidence="1">
    <location>
        <begin position="263"/>
        <end position="273"/>
    </location>
</feature>
<dbReference type="Proteomes" id="UP001054837">
    <property type="component" value="Unassembled WGS sequence"/>
</dbReference>
<feature type="compositionally biased region" description="Basic and acidic residues" evidence="1">
    <location>
        <begin position="226"/>
        <end position="239"/>
    </location>
</feature>
<accession>A0AAV4WMQ1</accession>
<evidence type="ECO:0000313" key="3">
    <source>
        <dbReference type="Proteomes" id="UP001054837"/>
    </source>
</evidence>
<keyword evidence="3" id="KW-1185">Reference proteome</keyword>
<evidence type="ECO:0000256" key="1">
    <source>
        <dbReference type="SAM" id="MobiDB-lite"/>
    </source>
</evidence>
<dbReference type="AlphaFoldDB" id="A0AAV4WMQ1"/>
<comment type="caution">
    <text evidence="2">The sequence shown here is derived from an EMBL/GenBank/DDBJ whole genome shotgun (WGS) entry which is preliminary data.</text>
</comment>
<proteinExistence type="predicted"/>
<gene>
    <name evidence="2" type="ORF">CDAR_486061</name>
</gene>
<name>A0AAV4WMQ1_9ARAC</name>
<feature type="region of interest" description="Disordered" evidence="1">
    <location>
        <begin position="214"/>
        <end position="239"/>
    </location>
</feature>
<feature type="region of interest" description="Disordered" evidence="1">
    <location>
        <begin position="251"/>
        <end position="273"/>
    </location>
</feature>
<organism evidence="2 3">
    <name type="scientific">Caerostris darwini</name>
    <dbReference type="NCBI Taxonomy" id="1538125"/>
    <lineage>
        <taxon>Eukaryota</taxon>
        <taxon>Metazoa</taxon>
        <taxon>Ecdysozoa</taxon>
        <taxon>Arthropoda</taxon>
        <taxon>Chelicerata</taxon>
        <taxon>Arachnida</taxon>
        <taxon>Araneae</taxon>
        <taxon>Araneomorphae</taxon>
        <taxon>Entelegynae</taxon>
        <taxon>Araneoidea</taxon>
        <taxon>Araneidae</taxon>
        <taxon>Caerostris</taxon>
    </lineage>
</organism>
<dbReference type="EMBL" id="BPLQ01014730">
    <property type="protein sequence ID" value="GIY82695.1"/>
    <property type="molecule type" value="Genomic_DNA"/>
</dbReference>
<evidence type="ECO:0000313" key="2">
    <source>
        <dbReference type="EMBL" id="GIY82695.1"/>
    </source>
</evidence>